<sequence>MLQAPQIVWGQLELVQFVGSNRLQLLRIEGPWMCWSLTGHLPSGRHRDGQQFLGPCHVTRLRRMRLDLHPPFLGVGMQLSSVREVNTAVSCKCQTVQHLGTQLHTRPANALTVAWPVNSSHGEKALLFWLASLCFWLICCLWLREHKLTF</sequence>
<name>A0A8S1J7R3_9CHLO</name>
<dbReference type="AlphaFoldDB" id="A0A8S1J7R3"/>
<feature type="transmembrane region" description="Helical" evidence="1">
    <location>
        <begin position="126"/>
        <end position="143"/>
    </location>
</feature>
<dbReference type="EMBL" id="CAJHUC010001710">
    <property type="protein sequence ID" value="CAD7702097.1"/>
    <property type="molecule type" value="Genomic_DNA"/>
</dbReference>
<keyword evidence="1" id="KW-0472">Membrane</keyword>
<keyword evidence="1" id="KW-0812">Transmembrane</keyword>
<evidence type="ECO:0000313" key="3">
    <source>
        <dbReference type="Proteomes" id="UP000708148"/>
    </source>
</evidence>
<protein>
    <submittedName>
        <fullName evidence="2">Uncharacterized protein</fullName>
    </submittedName>
</protein>
<evidence type="ECO:0000313" key="2">
    <source>
        <dbReference type="EMBL" id="CAD7702097.1"/>
    </source>
</evidence>
<accession>A0A8S1J7R3</accession>
<organism evidence="2 3">
    <name type="scientific">Ostreobium quekettii</name>
    <dbReference type="NCBI Taxonomy" id="121088"/>
    <lineage>
        <taxon>Eukaryota</taxon>
        <taxon>Viridiplantae</taxon>
        <taxon>Chlorophyta</taxon>
        <taxon>core chlorophytes</taxon>
        <taxon>Ulvophyceae</taxon>
        <taxon>TCBD clade</taxon>
        <taxon>Bryopsidales</taxon>
        <taxon>Ostreobineae</taxon>
        <taxon>Ostreobiaceae</taxon>
        <taxon>Ostreobium</taxon>
    </lineage>
</organism>
<gene>
    <name evidence="2" type="ORF">OSTQU699_LOCUS7454</name>
</gene>
<dbReference type="Proteomes" id="UP000708148">
    <property type="component" value="Unassembled WGS sequence"/>
</dbReference>
<keyword evidence="3" id="KW-1185">Reference proteome</keyword>
<keyword evidence="1" id="KW-1133">Transmembrane helix</keyword>
<proteinExistence type="predicted"/>
<reference evidence="2" key="1">
    <citation type="submission" date="2020-12" db="EMBL/GenBank/DDBJ databases">
        <authorList>
            <person name="Iha C."/>
        </authorList>
    </citation>
    <scope>NUCLEOTIDE SEQUENCE</scope>
</reference>
<evidence type="ECO:0000256" key="1">
    <source>
        <dbReference type="SAM" id="Phobius"/>
    </source>
</evidence>
<comment type="caution">
    <text evidence="2">The sequence shown here is derived from an EMBL/GenBank/DDBJ whole genome shotgun (WGS) entry which is preliminary data.</text>
</comment>